<dbReference type="STRING" id="1235788.C802_00028"/>
<gene>
    <name evidence="1" type="ORF">C802_00028</name>
</gene>
<keyword evidence="2" id="KW-1185">Reference proteome</keyword>
<comment type="caution">
    <text evidence="1">The sequence shown here is derived from an EMBL/GenBank/DDBJ whole genome shotgun (WGS) entry which is preliminary data.</text>
</comment>
<dbReference type="HOGENOM" id="CLU_3265766_0_0_10"/>
<accession>R9IM11</accession>
<name>R9IM11_9BACT</name>
<proteinExistence type="predicted"/>
<evidence type="ECO:0000313" key="1">
    <source>
        <dbReference type="EMBL" id="EOS16689.1"/>
    </source>
</evidence>
<dbReference type="AlphaFoldDB" id="R9IM11"/>
<organism evidence="1 2">
    <name type="scientific">Phocaeicola sartorii</name>
    <dbReference type="NCBI Taxonomy" id="671267"/>
    <lineage>
        <taxon>Bacteria</taxon>
        <taxon>Pseudomonadati</taxon>
        <taxon>Bacteroidota</taxon>
        <taxon>Bacteroidia</taxon>
        <taxon>Bacteroidales</taxon>
        <taxon>Bacteroidaceae</taxon>
        <taxon>Phocaeicola</taxon>
    </lineage>
</organism>
<evidence type="ECO:0000313" key="2">
    <source>
        <dbReference type="Proteomes" id="UP000014200"/>
    </source>
</evidence>
<sequence>MHKACSEVGILYFWAFVSEGNALTNEYATTTNKHVIINKLQ</sequence>
<reference evidence="1 2" key="1">
    <citation type="submission" date="2013-04" db="EMBL/GenBank/DDBJ databases">
        <title>The Genome Sequence of Bacteroides massiliensis dnLKV3.</title>
        <authorList>
            <consortium name="The Broad Institute Genomics Platform"/>
            <consortium name="The Broad Institute Genome Sequencing Center for Infectious Disease"/>
            <person name="Earl A."/>
            <person name="Xavier R."/>
            <person name="Kuhn K."/>
            <person name="Stappenbeck T."/>
            <person name="Walker B."/>
            <person name="Young S."/>
            <person name="Zeng Q."/>
            <person name="Gargeya S."/>
            <person name="Fitzgerald M."/>
            <person name="Haas B."/>
            <person name="Abouelleil A."/>
            <person name="Allen A.W."/>
            <person name="Alvarado L."/>
            <person name="Arachchi H.M."/>
            <person name="Berlin A.M."/>
            <person name="Chapman S.B."/>
            <person name="Gainer-Dewar J."/>
            <person name="Goldberg J."/>
            <person name="Griggs A."/>
            <person name="Gujja S."/>
            <person name="Hansen M."/>
            <person name="Howarth C."/>
            <person name="Imamovic A."/>
            <person name="Ireland A."/>
            <person name="Larimer J."/>
            <person name="McCowan C."/>
            <person name="Murphy C."/>
            <person name="Pearson M."/>
            <person name="Poon T.W."/>
            <person name="Priest M."/>
            <person name="Roberts A."/>
            <person name="Saif S."/>
            <person name="Shea T."/>
            <person name="Sisk P."/>
            <person name="Sykes S."/>
            <person name="Wortman J."/>
            <person name="Nusbaum C."/>
            <person name="Birren B."/>
        </authorList>
    </citation>
    <scope>NUCLEOTIDE SEQUENCE [LARGE SCALE GENOMIC DNA]</scope>
    <source>
        <strain evidence="2">dnLKV3</strain>
    </source>
</reference>
<protein>
    <submittedName>
        <fullName evidence="1">Uncharacterized protein</fullName>
    </submittedName>
</protein>
<dbReference type="Proteomes" id="UP000014200">
    <property type="component" value="Unassembled WGS sequence"/>
</dbReference>
<dbReference type="EMBL" id="ASSP01000002">
    <property type="protein sequence ID" value="EOS16689.1"/>
    <property type="molecule type" value="Genomic_DNA"/>
</dbReference>